<dbReference type="CDD" id="cd18773">
    <property type="entry name" value="PDC1_HK_sensor"/>
    <property type="match status" value="1"/>
</dbReference>
<keyword evidence="11 14" id="KW-1133">Transmembrane helix</keyword>
<dbReference type="SMART" id="SM00387">
    <property type="entry name" value="HATPase_c"/>
    <property type="match status" value="1"/>
</dbReference>
<protein>
    <recommendedName>
        <fullName evidence="3">histidine kinase</fullName>
        <ecNumber evidence="3">2.7.13.3</ecNumber>
    </recommendedName>
</protein>
<feature type="domain" description="HAMP" evidence="18">
    <location>
        <begin position="302"/>
        <end position="356"/>
    </location>
</feature>
<dbReference type="Gene3D" id="1.10.287.130">
    <property type="match status" value="1"/>
</dbReference>
<dbReference type="CDD" id="cd00082">
    <property type="entry name" value="HisKA"/>
    <property type="match status" value="1"/>
</dbReference>
<dbReference type="OrthoDB" id="9815750at2"/>
<evidence type="ECO:0000256" key="13">
    <source>
        <dbReference type="ARBA" id="ARBA00023136"/>
    </source>
</evidence>
<keyword evidence="8" id="KW-0547">Nucleotide-binding</keyword>
<dbReference type="RefSeq" id="WP_144449171.1">
    <property type="nucleotide sequence ID" value="NZ_VLKZ01000002.1"/>
</dbReference>
<keyword evidence="6" id="KW-0808">Transferase</keyword>
<evidence type="ECO:0000256" key="10">
    <source>
        <dbReference type="ARBA" id="ARBA00022840"/>
    </source>
</evidence>
<dbReference type="Gene3D" id="6.10.340.10">
    <property type="match status" value="1"/>
</dbReference>
<evidence type="ECO:0000256" key="1">
    <source>
        <dbReference type="ARBA" id="ARBA00000085"/>
    </source>
</evidence>
<evidence type="ECO:0000256" key="9">
    <source>
        <dbReference type="ARBA" id="ARBA00022777"/>
    </source>
</evidence>
<dbReference type="Pfam" id="PF08448">
    <property type="entry name" value="PAS_4"/>
    <property type="match status" value="1"/>
</dbReference>
<dbReference type="AlphaFoldDB" id="A0A562QQT0"/>
<dbReference type="PROSITE" id="PS50885">
    <property type="entry name" value="HAMP"/>
    <property type="match status" value="1"/>
</dbReference>
<dbReference type="InterPro" id="IPR033479">
    <property type="entry name" value="dCache_1"/>
</dbReference>
<keyword evidence="20" id="KW-1185">Reference proteome</keyword>
<dbReference type="NCBIfam" id="TIGR00229">
    <property type="entry name" value="sensory_box"/>
    <property type="match status" value="1"/>
</dbReference>
<evidence type="ECO:0000256" key="4">
    <source>
        <dbReference type="ARBA" id="ARBA00022475"/>
    </source>
</evidence>
<feature type="domain" description="Histidine kinase" evidence="15">
    <location>
        <begin position="508"/>
        <end position="712"/>
    </location>
</feature>
<dbReference type="InterPro" id="IPR035965">
    <property type="entry name" value="PAS-like_dom_sf"/>
</dbReference>
<keyword evidence="5" id="KW-0597">Phosphoprotein</keyword>
<dbReference type="Gene3D" id="3.30.450.20">
    <property type="entry name" value="PAS domain"/>
    <property type="match status" value="2"/>
</dbReference>
<reference evidence="19 20" key="1">
    <citation type="journal article" date="2015" name="Stand. Genomic Sci.">
        <title>Genomic Encyclopedia of Bacterial and Archaeal Type Strains, Phase III: the genomes of soil and plant-associated and newly described type strains.</title>
        <authorList>
            <person name="Whitman W.B."/>
            <person name="Woyke T."/>
            <person name="Klenk H.P."/>
            <person name="Zhou Y."/>
            <person name="Lilburn T.G."/>
            <person name="Beck B.J."/>
            <person name="De Vos P."/>
            <person name="Vandamme P."/>
            <person name="Eisen J.A."/>
            <person name="Garrity G."/>
            <person name="Hugenholtz P."/>
            <person name="Kyrpides N.C."/>
        </authorList>
    </citation>
    <scope>NUCLEOTIDE SEQUENCE [LARGE SCALE GENOMIC DNA]</scope>
    <source>
        <strain evidence="19 20">CGMCC 1.10116</strain>
    </source>
</reference>
<dbReference type="Proteomes" id="UP000315711">
    <property type="component" value="Unassembled WGS sequence"/>
</dbReference>
<dbReference type="CDD" id="cd00075">
    <property type="entry name" value="HATPase"/>
    <property type="match status" value="1"/>
</dbReference>
<evidence type="ECO:0000256" key="3">
    <source>
        <dbReference type="ARBA" id="ARBA00012438"/>
    </source>
</evidence>
<evidence type="ECO:0000313" key="20">
    <source>
        <dbReference type="Proteomes" id="UP000315711"/>
    </source>
</evidence>
<organism evidence="19 20">
    <name type="scientific">Halalkalibacter nanhaiisediminis</name>
    <dbReference type="NCBI Taxonomy" id="688079"/>
    <lineage>
        <taxon>Bacteria</taxon>
        <taxon>Bacillati</taxon>
        <taxon>Bacillota</taxon>
        <taxon>Bacilli</taxon>
        <taxon>Bacillales</taxon>
        <taxon>Bacillaceae</taxon>
        <taxon>Halalkalibacter</taxon>
    </lineage>
</organism>
<dbReference type="GO" id="GO:0005886">
    <property type="term" value="C:plasma membrane"/>
    <property type="evidence" value="ECO:0007669"/>
    <property type="project" value="UniProtKB-SubCell"/>
</dbReference>
<sequence>MRTLKSSLFWKIFIINLLIMLTLLGLIFFKSQITLPEIAAEKYKKMTDETVLRLNDQIQNITNDLRELGSYIQSNDYFRDQNIDQLNNQLEEVINLSPYIDSGTIVDSKGIVIGYYPEDLEYLRNQSLQDRKYVQTAIETKEVYISEVISATTNRYILVVAIPILDDRGEVTRVANLTIRLEDNPLIKSIIQNIELGDGYAFIIDRYGRLISHPDRIGEDVSTNKVVQMVLNQQSGYDEITNTQGVRMLASFQYIPALDWGVIAQVPVSDTDVYFQSFQNSLLIFSLLLFFFLTIFTALYARQMIKPLRKLYESVGQVAKGNYSERINRKHIDHTEIGLLSKRFNDMAEYIEEANEKIEAKEKLLVYQKEFLRKVIDTSPNFIFAKNSQGQYTLANRSTAMFYGVSVEEMLWKAEADFNSDVEQLARHEEEDRFVMEKSQGIFIAEEKLLDKAGNVIWVQTTKIPLVLADGKEVHVLSVSNDITERKLAEDIIRKSSKLSAVGELAAGVAHEIRNPLTSIQGFLQFLEPKYEDKHYFEIMLSEIDRIKLIIGELLVLSKPQAEKNEYKDVRVICQMIINLFEAQAHLNNVQINTEYDADLPNIWCEENQLKQVFVNILKNAIESMPNGGNITVKVTAKDDHHVSIYFIDNGIGMEQERVERLGEPFYSTKEKGTGLGLMVSFRIIENHNGKIMIKSEKNKGTTVEVILPVSTGQN</sequence>
<dbReference type="PROSITE" id="PS50113">
    <property type="entry name" value="PAC"/>
    <property type="match status" value="1"/>
</dbReference>
<dbReference type="InterPro" id="IPR004358">
    <property type="entry name" value="Sig_transdc_His_kin-like_C"/>
</dbReference>
<feature type="transmembrane region" description="Helical" evidence="14">
    <location>
        <begin position="282"/>
        <end position="301"/>
    </location>
</feature>
<dbReference type="InterPro" id="IPR005467">
    <property type="entry name" value="His_kinase_dom"/>
</dbReference>
<evidence type="ECO:0000256" key="2">
    <source>
        <dbReference type="ARBA" id="ARBA00004651"/>
    </source>
</evidence>
<dbReference type="PANTHER" id="PTHR43065:SF34">
    <property type="entry name" value="SPORULATION KINASE A"/>
    <property type="match status" value="1"/>
</dbReference>
<dbReference type="EC" id="2.7.13.3" evidence="3"/>
<feature type="domain" description="PAC" evidence="17">
    <location>
        <begin position="443"/>
        <end position="495"/>
    </location>
</feature>
<dbReference type="Pfam" id="PF02518">
    <property type="entry name" value="HATPase_c"/>
    <property type="match status" value="1"/>
</dbReference>
<evidence type="ECO:0000259" key="15">
    <source>
        <dbReference type="PROSITE" id="PS50109"/>
    </source>
</evidence>
<dbReference type="CDD" id="cd00130">
    <property type="entry name" value="PAS"/>
    <property type="match status" value="1"/>
</dbReference>
<dbReference type="PRINTS" id="PR00344">
    <property type="entry name" value="BCTRLSENSOR"/>
</dbReference>
<dbReference type="SUPFAM" id="SSF55785">
    <property type="entry name" value="PYP-like sensor domain (PAS domain)"/>
    <property type="match status" value="1"/>
</dbReference>
<accession>A0A562QQT0</accession>
<dbReference type="InterPro" id="IPR003661">
    <property type="entry name" value="HisK_dim/P_dom"/>
</dbReference>
<dbReference type="PROSITE" id="PS50109">
    <property type="entry name" value="HIS_KIN"/>
    <property type="match status" value="1"/>
</dbReference>
<keyword evidence="10" id="KW-0067">ATP-binding</keyword>
<dbReference type="InterPro" id="IPR036097">
    <property type="entry name" value="HisK_dim/P_sf"/>
</dbReference>
<dbReference type="InterPro" id="IPR003660">
    <property type="entry name" value="HAMP_dom"/>
</dbReference>
<dbReference type="SMART" id="SM00304">
    <property type="entry name" value="HAMP"/>
    <property type="match status" value="1"/>
</dbReference>
<evidence type="ECO:0000259" key="16">
    <source>
        <dbReference type="PROSITE" id="PS50112"/>
    </source>
</evidence>
<dbReference type="SMART" id="SM00388">
    <property type="entry name" value="HisKA"/>
    <property type="match status" value="1"/>
</dbReference>
<dbReference type="Pfam" id="PF00512">
    <property type="entry name" value="HisKA"/>
    <property type="match status" value="1"/>
</dbReference>
<dbReference type="Pfam" id="PF00672">
    <property type="entry name" value="HAMP"/>
    <property type="match status" value="1"/>
</dbReference>
<dbReference type="Gene3D" id="3.30.565.10">
    <property type="entry name" value="Histidine kinase-like ATPase, C-terminal domain"/>
    <property type="match status" value="1"/>
</dbReference>
<comment type="caution">
    <text evidence="19">The sequence shown here is derived from an EMBL/GenBank/DDBJ whole genome shotgun (WGS) entry which is preliminary data.</text>
</comment>
<evidence type="ECO:0000256" key="14">
    <source>
        <dbReference type="SAM" id="Phobius"/>
    </source>
</evidence>
<keyword evidence="13 14" id="KW-0472">Membrane</keyword>
<dbReference type="InterPro" id="IPR036890">
    <property type="entry name" value="HATPase_C_sf"/>
</dbReference>
<evidence type="ECO:0000259" key="17">
    <source>
        <dbReference type="PROSITE" id="PS50113"/>
    </source>
</evidence>
<evidence type="ECO:0000313" key="19">
    <source>
        <dbReference type="EMBL" id="TWI59084.1"/>
    </source>
</evidence>
<feature type="transmembrane region" description="Helical" evidence="14">
    <location>
        <begin position="12"/>
        <end position="29"/>
    </location>
</feature>
<dbReference type="CDD" id="cd06225">
    <property type="entry name" value="HAMP"/>
    <property type="match status" value="1"/>
</dbReference>
<dbReference type="SUPFAM" id="SSF47384">
    <property type="entry name" value="Homodimeric domain of signal transducing histidine kinase"/>
    <property type="match status" value="1"/>
</dbReference>
<dbReference type="SUPFAM" id="SSF55874">
    <property type="entry name" value="ATPase domain of HSP90 chaperone/DNA topoisomerase II/histidine kinase"/>
    <property type="match status" value="1"/>
</dbReference>
<dbReference type="PROSITE" id="PS50112">
    <property type="entry name" value="PAS"/>
    <property type="match status" value="1"/>
</dbReference>
<dbReference type="InterPro" id="IPR000014">
    <property type="entry name" value="PAS"/>
</dbReference>
<evidence type="ECO:0000256" key="5">
    <source>
        <dbReference type="ARBA" id="ARBA00022553"/>
    </source>
</evidence>
<evidence type="ECO:0000256" key="12">
    <source>
        <dbReference type="ARBA" id="ARBA00023012"/>
    </source>
</evidence>
<dbReference type="InterPro" id="IPR013656">
    <property type="entry name" value="PAS_4"/>
</dbReference>
<keyword evidence="9" id="KW-0418">Kinase</keyword>
<dbReference type="EMBL" id="VLKZ01000002">
    <property type="protein sequence ID" value="TWI59084.1"/>
    <property type="molecule type" value="Genomic_DNA"/>
</dbReference>
<dbReference type="CDD" id="cd12912">
    <property type="entry name" value="PDC2_MCP_like"/>
    <property type="match status" value="1"/>
</dbReference>
<keyword evidence="4" id="KW-1003">Cell membrane</keyword>
<proteinExistence type="predicted"/>
<evidence type="ECO:0000256" key="7">
    <source>
        <dbReference type="ARBA" id="ARBA00022692"/>
    </source>
</evidence>
<evidence type="ECO:0000256" key="11">
    <source>
        <dbReference type="ARBA" id="ARBA00022989"/>
    </source>
</evidence>
<name>A0A562QQT0_9BACI</name>
<evidence type="ECO:0000256" key="8">
    <source>
        <dbReference type="ARBA" id="ARBA00022741"/>
    </source>
</evidence>
<dbReference type="Pfam" id="PF02743">
    <property type="entry name" value="dCache_1"/>
    <property type="match status" value="1"/>
</dbReference>
<dbReference type="InterPro" id="IPR003594">
    <property type="entry name" value="HATPase_dom"/>
</dbReference>
<evidence type="ECO:0000256" key="6">
    <source>
        <dbReference type="ARBA" id="ARBA00022679"/>
    </source>
</evidence>
<dbReference type="SUPFAM" id="SSF158472">
    <property type="entry name" value="HAMP domain-like"/>
    <property type="match status" value="1"/>
</dbReference>
<keyword evidence="7 14" id="KW-0812">Transmembrane</keyword>
<keyword evidence="12" id="KW-0902">Two-component regulatory system</keyword>
<dbReference type="GO" id="GO:0005524">
    <property type="term" value="F:ATP binding"/>
    <property type="evidence" value="ECO:0007669"/>
    <property type="project" value="UniProtKB-KW"/>
</dbReference>
<gene>
    <name evidence="19" type="ORF">IQ10_00796</name>
</gene>
<feature type="domain" description="PAS" evidence="16">
    <location>
        <begin position="368"/>
        <end position="411"/>
    </location>
</feature>
<comment type="catalytic activity">
    <reaction evidence="1">
        <text>ATP + protein L-histidine = ADP + protein N-phospho-L-histidine.</text>
        <dbReference type="EC" id="2.7.13.3"/>
    </reaction>
</comment>
<comment type="subcellular location">
    <subcellularLocation>
        <location evidence="2">Cell membrane</location>
        <topology evidence="2">Multi-pass membrane protein</topology>
    </subcellularLocation>
</comment>
<dbReference type="PANTHER" id="PTHR43065">
    <property type="entry name" value="SENSOR HISTIDINE KINASE"/>
    <property type="match status" value="1"/>
</dbReference>
<dbReference type="GO" id="GO:0000155">
    <property type="term" value="F:phosphorelay sensor kinase activity"/>
    <property type="evidence" value="ECO:0007669"/>
    <property type="project" value="InterPro"/>
</dbReference>
<dbReference type="InterPro" id="IPR000700">
    <property type="entry name" value="PAS-assoc_C"/>
</dbReference>
<evidence type="ECO:0000259" key="18">
    <source>
        <dbReference type="PROSITE" id="PS50885"/>
    </source>
</evidence>